<reference evidence="13 14" key="1">
    <citation type="submission" date="2021-01" db="EMBL/GenBank/DDBJ databases">
        <title>Whole genome shotgun sequence of Microbispora corallina NBRC 16416.</title>
        <authorList>
            <person name="Komaki H."/>
            <person name="Tamura T."/>
        </authorList>
    </citation>
    <scope>NUCLEOTIDE SEQUENCE [LARGE SCALE GENOMIC DNA]</scope>
    <source>
        <strain evidence="13 14">NBRC 16416</strain>
    </source>
</reference>
<evidence type="ECO:0000259" key="11">
    <source>
        <dbReference type="PROSITE" id="PS50109"/>
    </source>
</evidence>
<feature type="domain" description="Histidine kinase" evidence="11">
    <location>
        <begin position="179"/>
        <end position="386"/>
    </location>
</feature>
<evidence type="ECO:0000256" key="3">
    <source>
        <dbReference type="ARBA" id="ARBA00012438"/>
    </source>
</evidence>
<evidence type="ECO:0000256" key="8">
    <source>
        <dbReference type="ARBA" id="ARBA00022989"/>
    </source>
</evidence>
<organism evidence="13 14">
    <name type="scientific">Microbispora corallina</name>
    <dbReference type="NCBI Taxonomy" id="83302"/>
    <lineage>
        <taxon>Bacteria</taxon>
        <taxon>Bacillati</taxon>
        <taxon>Actinomycetota</taxon>
        <taxon>Actinomycetes</taxon>
        <taxon>Streptosporangiales</taxon>
        <taxon>Streptosporangiaceae</taxon>
        <taxon>Microbispora</taxon>
    </lineage>
</organism>
<evidence type="ECO:0000256" key="9">
    <source>
        <dbReference type="ARBA" id="ARBA00023012"/>
    </source>
</evidence>
<dbReference type="SUPFAM" id="SSF55874">
    <property type="entry name" value="ATPase domain of HSP90 chaperone/DNA topoisomerase II/histidine kinase"/>
    <property type="match status" value="1"/>
</dbReference>
<dbReference type="EMBL" id="BOOC01000056">
    <property type="protein sequence ID" value="GIH44302.1"/>
    <property type="molecule type" value="Genomic_DNA"/>
</dbReference>
<evidence type="ECO:0000313" key="13">
    <source>
        <dbReference type="EMBL" id="GIH44302.1"/>
    </source>
</evidence>
<evidence type="ECO:0000256" key="10">
    <source>
        <dbReference type="ARBA" id="ARBA00023136"/>
    </source>
</evidence>
<evidence type="ECO:0000256" key="5">
    <source>
        <dbReference type="ARBA" id="ARBA00022679"/>
    </source>
</evidence>
<dbReference type="Pfam" id="PF02518">
    <property type="entry name" value="HATPase_c"/>
    <property type="match status" value="1"/>
</dbReference>
<dbReference type="InterPro" id="IPR036890">
    <property type="entry name" value="HATPase_C_sf"/>
</dbReference>
<keyword evidence="9" id="KW-0902">Two-component regulatory system</keyword>
<keyword evidence="5" id="KW-0808">Transferase</keyword>
<dbReference type="PROSITE" id="PS50112">
    <property type="entry name" value="PAS"/>
    <property type="match status" value="1"/>
</dbReference>
<comment type="caution">
    <text evidence="13">The sequence shown here is derived from an EMBL/GenBank/DDBJ whole genome shotgun (WGS) entry which is preliminary data.</text>
</comment>
<gene>
    <name evidence="13" type="ORF">Mco01_73020</name>
</gene>
<dbReference type="InterPro" id="IPR050428">
    <property type="entry name" value="TCS_sensor_his_kinase"/>
</dbReference>
<dbReference type="InterPro" id="IPR036097">
    <property type="entry name" value="HisK_dim/P_sf"/>
</dbReference>
<dbReference type="EC" id="2.7.13.3" evidence="3"/>
<dbReference type="Pfam" id="PF00512">
    <property type="entry name" value="HisKA"/>
    <property type="match status" value="1"/>
</dbReference>
<dbReference type="Gene3D" id="3.30.565.10">
    <property type="entry name" value="Histidine kinase-like ATPase, C-terminal domain"/>
    <property type="match status" value="1"/>
</dbReference>
<name>A0ABQ4GB88_9ACTN</name>
<dbReference type="SMART" id="SM00388">
    <property type="entry name" value="HisKA"/>
    <property type="match status" value="1"/>
</dbReference>
<dbReference type="PROSITE" id="PS50109">
    <property type="entry name" value="HIS_KIN"/>
    <property type="match status" value="1"/>
</dbReference>
<dbReference type="CDD" id="cd00082">
    <property type="entry name" value="HisKA"/>
    <property type="match status" value="1"/>
</dbReference>
<evidence type="ECO:0000256" key="7">
    <source>
        <dbReference type="ARBA" id="ARBA00022777"/>
    </source>
</evidence>
<keyword evidence="7" id="KW-0418">Kinase</keyword>
<accession>A0ABQ4GB88</accession>
<comment type="catalytic activity">
    <reaction evidence="1">
        <text>ATP + protein L-histidine = ADP + protein N-phospho-L-histidine.</text>
        <dbReference type="EC" id="2.7.13.3"/>
    </reaction>
</comment>
<dbReference type="SUPFAM" id="SSF55785">
    <property type="entry name" value="PYP-like sensor domain (PAS domain)"/>
    <property type="match status" value="1"/>
</dbReference>
<sequence length="386" mass="42277">MRQHLDYAALFAAVPSPCLVMTPDMTIVAVNQAYLDACGRRREELLGRHVLDSCAHDHADPGRRRALRNLEASLRRARATGKPDVMAPQRCAMPVSGAGGLSEGRYWSTVNSPVFGSNGAVVLFVHRTEDVSAFLQQFRGSRSPMSPYATETHDLNEQVREAATYAERLLDRQRQFAADASHELRTPLAALRLQVEEAQLHPDHVDLRDLLGHLAGDLDRLAAIVDDLLLLATIEVDADEELEEVNLTSLVETVAARWAGSCDVRLDLEPAVTVDAASWQLTRLLAGLFDNARRHAARRLKVDLRRAGGHAELAVADDGHGVSPDDRDRIFQRFVRLDASRSRDRGGPGLGLAVARAIASAHRGTLHVEDAAYGGARFVLRLPLVS</sequence>
<dbReference type="InterPro" id="IPR003594">
    <property type="entry name" value="HATPase_dom"/>
</dbReference>
<keyword evidence="6" id="KW-0812">Transmembrane</keyword>
<comment type="subcellular location">
    <subcellularLocation>
        <location evidence="2">Cell membrane</location>
    </subcellularLocation>
</comment>
<dbReference type="SMART" id="SM00387">
    <property type="entry name" value="HATPase_c"/>
    <property type="match status" value="1"/>
</dbReference>
<feature type="domain" description="PAS" evidence="12">
    <location>
        <begin position="1"/>
        <end position="81"/>
    </location>
</feature>
<dbReference type="PANTHER" id="PTHR45436:SF5">
    <property type="entry name" value="SENSOR HISTIDINE KINASE TRCS"/>
    <property type="match status" value="1"/>
</dbReference>
<evidence type="ECO:0000259" key="12">
    <source>
        <dbReference type="PROSITE" id="PS50112"/>
    </source>
</evidence>
<dbReference type="PRINTS" id="PR00344">
    <property type="entry name" value="BCTRLSENSOR"/>
</dbReference>
<proteinExistence type="predicted"/>
<dbReference type="Gene3D" id="1.10.287.130">
    <property type="match status" value="1"/>
</dbReference>
<dbReference type="RefSeq" id="WP_204061302.1">
    <property type="nucleotide sequence ID" value="NZ_BAAAGP010000047.1"/>
</dbReference>
<dbReference type="InterPro" id="IPR004358">
    <property type="entry name" value="Sig_transdc_His_kin-like_C"/>
</dbReference>
<evidence type="ECO:0000256" key="1">
    <source>
        <dbReference type="ARBA" id="ARBA00000085"/>
    </source>
</evidence>
<evidence type="ECO:0000256" key="4">
    <source>
        <dbReference type="ARBA" id="ARBA00022553"/>
    </source>
</evidence>
<dbReference type="SUPFAM" id="SSF47384">
    <property type="entry name" value="Homodimeric domain of signal transducing histidine kinase"/>
    <property type="match status" value="1"/>
</dbReference>
<dbReference type="InterPro" id="IPR013656">
    <property type="entry name" value="PAS_4"/>
</dbReference>
<dbReference type="Pfam" id="PF08448">
    <property type="entry name" value="PAS_4"/>
    <property type="match status" value="1"/>
</dbReference>
<evidence type="ECO:0000313" key="14">
    <source>
        <dbReference type="Proteomes" id="UP000603904"/>
    </source>
</evidence>
<dbReference type="SMART" id="SM00091">
    <property type="entry name" value="PAS"/>
    <property type="match status" value="1"/>
</dbReference>
<dbReference type="InterPro" id="IPR035965">
    <property type="entry name" value="PAS-like_dom_sf"/>
</dbReference>
<dbReference type="Proteomes" id="UP000603904">
    <property type="component" value="Unassembled WGS sequence"/>
</dbReference>
<dbReference type="InterPro" id="IPR003661">
    <property type="entry name" value="HisK_dim/P_dom"/>
</dbReference>
<dbReference type="PANTHER" id="PTHR45436">
    <property type="entry name" value="SENSOR HISTIDINE KINASE YKOH"/>
    <property type="match status" value="1"/>
</dbReference>
<dbReference type="InterPro" id="IPR005467">
    <property type="entry name" value="His_kinase_dom"/>
</dbReference>
<evidence type="ECO:0000256" key="6">
    <source>
        <dbReference type="ARBA" id="ARBA00022692"/>
    </source>
</evidence>
<keyword evidence="14" id="KW-1185">Reference proteome</keyword>
<dbReference type="Gene3D" id="3.30.450.20">
    <property type="entry name" value="PAS domain"/>
    <property type="match status" value="1"/>
</dbReference>
<keyword evidence="10" id="KW-0472">Membrane</keyword>
<protein>
    <recommendedName>
        <fullName evidence="3">histidine kinase</fullName>
        <ecNumber evidence="3">2.7.13.3</ecNumber>
    </recommendedName>
</protein>
<keyword evidence="4" id="KW-0597">Phosphoprotein</keyword>
<dbReference type="InterPro" id="IPR000014">
    <property type="entry name" value="PAS"/>
</dbReference>
<evidence type="ECO:0000256" key="2">
    <source>
        <dbReference type="ARBA" id="ARBA00004236"/>
    </source>
</evidence>
<keyword evidence="8" id="KW-1133">Transmembrane helix</keyword>